<evidence type="ECO:0000256" key="1">
    <source>
        <dbReference type="SAM" id="Phobius"/>
    </source>
</evidence>
<dbReference type="Proteomes" id="UP001595767">
    <property type="component" value="Unassembled WGS sequence"/>
</dbReference>
<accession>A0ABV8LDM9</accession>
<feature type="transmembrane region" description="Helical" evidence="1">
    <location>
        <begin position="60"/>
        <end position="79"/>
    </location>
</feature>
<keyword evidence="1" id="KW-0812">Transmembrane</keyword>
<comment type="caution">
    <text evidence="2">The sequence shown here is derived from an EMBL/GenBank/DDBJ whole genome shotgun (WGS) entry which is preliminary data.</text>
</comment>
<proteinExistence type="predicted"/>
<evidence type="ECO:0008006" key="4">
    <source>
        <dbReference type="Google" id="ProtNLM"/>
    </source>
</evidence>
<feature type="transmembrane region" description="Helical" evidence="1">
    <location>
        <begin position="21"/>
        <end position="40"/>
    </location>
</feature>
<keyword evidence="3" id="KW-1185">Reference proteome</keyword>
<sequence>MVDDVEKRWSNGGEGGQVARYLVAVIVSAALVAAVTGIWAARRSACAEAATTLCDTPAKAAVLFGPAVILLLGGLGAFARTYRQWRRGQNWPLWQGAGWFLFLLMTAYLAIGAGAAAR</sequence>
<gene>
    <name evidence="2" type="ORF">ACFOW8_26075</name>
</gene>
<feature type="transmembrane region" description="Helical" evidence="1">
    <location>
        <begin position="91"/>
        <end position="111"/>
    </location>
</feature>
<name>A0ABV8LDM9_9NOCA</name>
<dbReference type="EMBL" id="JBHSBA010000015">
    <property type="protein sequence ID" value="MFC4128399.1"/>
    <property type="molecule type" value="Genomic_DNA"/>
</dbReference>
<reference evidence="3" key="1">
    <citation type="journal article" date="2019" name="Int. J. Syst. Evol. Microbiol.">
        <title>The Global Catalogue of Microorganisms (GCM) 10K type strain sequencing project: providing services to taxonomists for standard genome sequencing and annotation.</title>
        <authorList>
            <consortium name="The Broad Institute Genomics Platform"/>
            <consortium name="The Broad Institute Genome Sequencing Center for Infectious Disease"/>
            <person name="Wu L."/>
            <person name="Ma J."/>
        </authorList>
    </citation>
    <scope>NUCLEOTIDE SEQUENCE [LARGE SCALE GENOMIC DNA]</scope>
    <source>
        <strain evidence="3">CGMCC 4.7204</strain>
    </source>
</reference>
<organism evidence="2 3">
    <name type="scientific">Nocardia rhizosphaerae</name>
    <dbReference type="NCBI Taxonomy" id="1691571"/>
    <lineage>
        <taxon>Bacteria</taxon>
        <taxon>Bacillati</taxon>
        <taxon>Actinomycetota</taxon>
        <taxon>Actinomycetes</taxon>
        <taxon>Mycobacteriales</taxon>
        <taxon>Nocardiaceae</taxon>
        <taxon>Nocardia</taxon>
    </lineage>
</organism>
<keyword evidence="1" id="KW-0472">Membrane</keyword>
<evidence type="ECO:0000313" key="2">
    <source>
        <dbReference type="EMBL" id="MFC4128399.1"/>
    </source>
</evidence>
<dbReference type="RefSeq" id="WP_378554155.1">
    <property type="nucleotide sequence ID" value="NZ_JBHSBA010000015.1"/>
</dbReference>
<protein>
    <recommendedName>
        <fullName evidence="4">Transmembrane protein</fullName>
    </recommendedName>
</protein>
<keyword evidence="1" id="KW-1133">Transmembrane helix</keyword>
<evidence type="ECO:0000313" key="3">
    <source>
        <dbReference type="Proteomes" id="UP001595767"/>
    </source>
</evidence>